<dbReference type="NCBIfam" id="TIGR02937">
    <property type="entry name" value="sigma70-ECF"/>
    <property type="match status" value="1"/>
</dbReference>
<protein>
    <submittedName>
        <fullName evidence="7">Sigma-70 family RNA polymerase sigma factor</fullName>
    </submittedName>
</protein>
<dbReference type="InterPro" id="IPR014284">
    <property type="entry name" value="RNA_pol_sigma-70_dom"/>
</dbReference>
<dbReference type="Pfam" id="PF04542">
    <property type="entry name" value="Sigma70_r2"/>
    <property type="match status" value="1"/>
</dbReference>
<evidence type="ECO:0000256" key="1">
    <source>
        <dbReference type="ARBA" id="ARBA00010641"/>
    </source>
</evidence>
<evidence type="ECO:0000259" key="6">
    <source>
        <dbReference type="Pfam" id="PF04542"/>
    </source>
</evidence>
<sequence>MHVYKSIFKNINESERLDLIDQKVVDRIKAGDDQAIIALYDNYRKEFLHWCYNHYSLQEDESADVFQDAVIIFYNNVKSGKLEELSSSLKTYLFGIGKNLALKRIRQNSKTVASEDLAQLDHDHSEQDPFEATERQHIIAEVMNKMGDPCQSILRMFYFDKFTMDAIASRLGYKNEHVVKSQKLRCFNQLKKMISERFNMEDL</sequence>
<dbReference type="GO" id="GO:0003677">
    <property type="term" value="F:DNA binding"/>
    <property type="evidence" value="ECO:0007669"/>
    <property type="project" value="UniProtKB-KW"/>
</dbReference>
<keyword evidence="8" id="KW-1185">Reference proteome</keyword>
<dbReference type="GO" id="GO:0006352">
    <property type="term" value="P:DNA-templated transcription initiation"/>
    <property type="evidence" value="ECO:0007669"/>
    <property type="project" value="InterPro"/>
</dbReference>
<proteinExistence type="inferred from homology"/>
<evidence type="ECO:0000256" key="4">
    <source>
        <dbReference type="ARBA" id="ARBA00023125"/>
    </source>
</evidence>
<dbReference type="InterPro" id="IPR013324">
    <property type="entry name" value="RNA_pol_sigma_r3/r4-like"/>
</dbReference>
<evidence type="ECO:0000313" key="7">
    <source>
        <dbReference type="EMBL" id="MBL6446307.1"/>
    </source>
</evidence>
<reference evidence="7" key="1">
    <citation type="submission" date="2021-01" db="EMBL/GenBank/DDBJ databases">
        <title>Fulvivirga kasyanovii gen. nov., sp nov., a novel member of the phylum Bacteroidetes isolated from seawater in a mussel farm.</title>
        <authorList>
            <person name="Zhao L.-H."/>
            <person name="Wang Z.-J."/>
        </authorList>
    </citation>
    <scope>NUCLEOTIDE SEQUENCE</scope>
    <source>
        <strain evidence="7">29W222</strain>
    </source>
</reference>
<dbReference type="InterPro" id="IPR007627">
    <property type="entry name" value="RNA_pol_sigma70_r2"/>
</dbReference>
<dbReference type="PANTHER" id="PTHR43133:SF8">
    <property type="entry name" value="RNA POLYMERASE SIGMA FACTOR HI_1459-RELATED"/>
    <property type="match status" value="1"/>
</dbReference>
<gene>
    <name evidence="7" type="ORF">JMN32_08305</name>
</gene>
<dbReference type="InterPro" id="IPR013325">
    <property type="entry name" value="RNA_pol_sigma_r2"/>
</dbReference>
<evidence type="ECO:0000313" key="8">
    <source>
        <dbReference type="Proteomes" id="UP000614216"/>
    </source>
</evidence>
<keyword evidence="5" id="KW-0804">Transcription</keyword>
<dbReference type="Gene3D" id="1.10.1740.10">
    <property type="match status" value="1"/>
</dbReference>
<dbReference type="GO" id="GO:0016987">
    <property type="term" value="F:sigma factor activity"/>
    <property type="evidence" value="ECO:0007669"/>
    <property type="project" value="UniProtKB-KW"/>
</dbReference>
<dbReference type="SUPFAM" id="SSF88659">
    <property type="entry name" value="Sigma3 and sigma4 domains of RNA polymerase sigma factors"/>
    <property type="match status" value="1"/>
</dbReference>
<comment type="similarity">
    <text evidence="1">Belongs to the sigma-70 factor family. ECF subfamily.</text>
</comment>
<name>A0A937FX33_9BACT</name>
<feature type="domain" description="RNA polymerase sigma-70 region 2" evidence="6">
    <location>
        <begin position="39"/>
        <end position="110"/>
    </location>
</feature>
<accession>A0A937FX33</accession>
<dbReference type="AlphaFoldDB" id="A0A937FX33"/>
<keyword evidence="3" id="KW-0731">Sigma factor</keyword>
<dbReference type="Proteomes" id="UP000614216">
    <property type="component" value="Unassembled WGS sequence"/>
</dbReference>
<evidence type="ECO:0000256" key="3">
    <source>
        <dbReference type="ARBA" id="ARBA00023082"/>
    </source>
</evidence>
<evidence type="ECO:0000256" key="5">
    <source>
        <dbReference type="ARBA" id="ARBA00023163"/>
    </source>
</evidence>
<dbReference type="EMBL" id="JAEUGD010000023">
    <property type="protein sequence ID" value="MBL6446307.1"/>
    <property type="molecule type" value="Genomic_DNA"/>
</dbReference>
<organism evidence="7 8">
    <name type="scientific">Fulvivirga marina</name>
    <dbReference type="NCBI Taxonomy" id="2494733"/>
    <lineage>
        <taxon>Bacteria</taxon>
        <taxon>Pseudomonadati</taxon>
        <taxon>Bacteroidota</taxon>
        <taxon>Cytophagia</taxon>
        <taxon>Cytophagales</taxon>
        <taxon>Fulvivirgaceae</taxon>
        <taxon>Fulvivirga</taxon>
    </lineage>
</organism>
<dbReference type="SUPFAM" id="SSF88946">
    <property type="entry name" value="Sigma2 domain of RNA polymerase sigma factors"/>
    <property type="match status" value="1"/>
</dbReference>
<comment type="caution">
    <text evidence="7">The sequence shown here is derived from an EMBL/GenBank/DDBJ whole genome shotgun (WGS) entry which is preliminary data.</text>
</comment>
<evidence type="ECO:0000256" key="2">
    <source>
        <dbReference type="ARBA" id="ARBA00023015"/>
    </source>
</evidence>
<dbReference type="Gene3D" id="1.10.10.10">
    <property type="entry name" value="Winged helix-like DNA-binding domain superfamily/Winged helix DNA-binding domain"/>
    <property type="match status" value="1"/>
</dbReference>
<keyword evidence="4" id="KW-0238">DNA-binding</keyword>
<dbReference type="InterPro" id="IPR036388">
    <property type="entry name" value="WH-like_DNA-bd_sf"/>
</dbReference>
<keyword evidence="2" id="KW-0805">Transcription regulation</keyword>
<dbReference type="InterPro" id="IPR039425">
    <property type="entry name" value="RNA_pol_sigma-70-like"/>
</dbReference>
<dbReference type="PANTHER" id="PTHR43133">
    <property type="entry name" value="RNA POLYMERASE ECF-TYPE SIGMA FACTO"/>
    <property type="match status" value="1"/>
</dbReference>
<dbReference type="RefSeq" id="WP_202855844.1">
    <property type="nucleotide sequence ID" value="NZ_JAEUGD010000023.1"/>
</dbReference>